<dbReference type="EMBL" id="CP045736">
    <property type="protein sequence ID" value="QGG39909.1"/>
    <property type="molecule type" value="Genomic_DNA"/>
</dbReference>
<keyword evidence="2" id="KW-1133">Transmembrane helix</keyword>
<keyword evidence="2" id="KW-0812">Transmembrane</keyword>
<protein>
    <recommendedName>
        <fullName evidence="3">DUF8175 domain-containing protein</fullName>
    </recommendedName>
</protein>
<dbReference type="RefSeq" id="WP_153651183.1">
    <property type="nucleotide sequence ID" value="NZ_CP045736.1"/>
</dbReference>
<dbReference type="Proteomes" id="UP000392064">
    <property type="component" value="Plasmid p001"/>
</dbReference>
<proteinExistence type="predicted"/>
<accession>A0A5Q2MDY8</accession>
<evidence type="ECO:0000256" key="1">
    <source>
        <dbReference type="SAM" id="MobiDB-lite"/>
    </source>
</evidence>
<evidence type="ECO:0000313" key="4">
    <source>
        <dbReference type="EMBL" id="QGG39909.1"/>
    </source>
</evidence>
<feature type="region of interest" description="Disordered" evidence="1">
    <location>
        <begin position="40"/>
        <end position="75"/>
    </location>
</feature>
<feature type="transmembrane region" description="Helical" evidence="2">
    <location>
        <begin position="12"/>
        <end position="34"/>
    </location>
</feature>
<gene>
    <name evidence="4" type="ORF">GEV26_00135</name>
</gene>
<keyword evidence="2" id="KW-0472">Membrane</keyword>
<evidence type="ECO:0000256" key="2">
    <source>
        <dbReference type="SAM" id="Phobius"/>
    </source>
</evidence>
<dbReference type="AlphaFoldDB" id="A0A5Q2MDY8"/>
<keyword evidence="4" id="KW-0614">Plasmid</keyword>
<geneLocation type="plasmid" evidence="4 5">
    <name>p001</name>
</geneLocation>
<feature type="domain" description="DUF8175" evidence="3">
    <location>
        <begin position="49"/>
        <end position="235"/>
    </location>
</feature>
<feature type="compositionally biased region" description="Low complexity" evidence="1">
    <location>
        <begin position="43"/>
        <end position="58"/>
    </location>
</feature>
<evidence type="ECO:0000313" key="5">
    <source>
        <dbReference type="Proteomes" id="UP000392064"/>
    </source>
</evidence>
<evidence type="ECO:0000259" key="3">
    <source>
        <dbReference type="Pfam" id="PF26526"/>
    </source>
</evidence>
<keyword evidence="5" id="KW-1185">Reference proteome</keyword>
<feature type="compositionally biased region" description="Polar residues" evidence="1">
    <location>
        <begin position="59"/>
        <end position="75"/>
    </location>
</feature>
<reference evidence="4 5" key="1">
    <citation type="submission" date="2019-11" db="EMBL/GenBank/DDBJ databases">
        <authorList>
            <person name="Li J."/>
        </authorList>
    </citation>
    <scope>NUCLEOTIDE SEQUENCE [LARGE SCALE GENOMIC DNA]</scope>
    <source>
        <strain evidence="4 5">MF47</strain>
        <plasmid evidence="4 5">p001</plasmid>
    </source>
</reference>
<dbReference type="InterPro" id="IPR058488">
    <property type="entry name" value="DUF8175"/>
</dbReference>
<name>A0A5Q2MDY8_9ACTN</name>
<organism evidence="4 5">
    <name type="scientific">Aeromicrobium yanjiei</name>
    <dbReference type="NCBI Taxonomy" id="2662028"/>
    <lineage>
        <taxon>Bacteria</taxon>
        <taxon>Bacillati</taxon>
        <taxon>Actinomycetota</taxon>
        <taxon>Actinomycetes</taxon>
        <taxon>Propionibacteriales</taxon>
        <taxon>Nocardioidaceae</taxon>
        <taxon>Aeromicrobium</taxon>
    </lineage>
</organism>
<dbReference type="KEGG" id="aef:GEV26_00135"/>
<dbReference type="Pfam" id="PF26526">
    <property type="entry name" value="DUF8175"/>
    <property type="match status" value="1"/>
</dbReference>
<sequence>MSDTNEPRDRRLIASAALIGLIVIAGIVLVTFRLTGGGDEEGPNAGPAPSATPAGSAGDQRSSSACGLPDSQDTALTDAPDAEWKILGTSAVPQNESTGPAQVEDDIPRCFARSPEGALFAATWLTVLLNEPRFASEALVRSRMVPGPALDAFLASDDGGATTKIPAQIAGFRIEDYSPDRSTVSVIARLTDGPDSGGLLQIVMTMVWQEGDWKWELSSAGIQGNAVTSLSGFVPWSGVS</sequence>